<gene>
    <name evidence="2" type="ORF">E6K72_02310</name>
</gene>
<dbReference type="Pfam" id="PF07396">
    <property type="entry name" value="Porin_O_P"/>
    <property type="match status" value="1"/>
</dbReference>
<proteinExistence type="predicted"/>
<evidence type="ECO:0000313" key="2">
    <source>
        <dbReference type="EMBL" id="TMQ58721.1"/>
    </source>
</evidence>
<dbReference type="InterPro" id="IPR010870">
    <property type="entry name" value="Porin_O/P"/>
</dbReference>
<evidence type="ECO:0008006" key="4">
    <source>
        <dbReference type="Google" id="ProtNLM"/>
    </source>
</evidence>
<evidence type="ECO:0000256" key="1">
    <source>
        <dbReference type="SAM" id="MobiDB-lite"/>
    </source>
</evidence>
<evidence type="ECO:0000313" key="3">
    <source>
        <dbReference type="Proteomes" id="UP000317716"/>
    </source>
</evidence>
<dbReference type="AlphaFoldDB" id="A0A538T503"/>
<dbReference type="Proteomes" id="UP000317716">
    <property type="component" value="Unassembled WGS sequence"/>
</dbReference>
<dbReference type="Gene3D" id="2.40.160.10">
    <property type="entry name" value="Porin"/>
    <property type="match status" value="1"/>
</dbReference>
<comment type="caution">
    <text evidence="2">The sequence shown here is derived from an EMBL/GenBank/DDBJ whole genome shotgun (WGS) entry which is preliminary data.</text>
</comment>
<feature type="region of interest" description="Disordered" evidence="1">
    <location>
        <begin position="24"/>
        <end position="49"/>
    </location>
</feature>
<accession>A0A538T503</accession>
<organism evidence="2 3">
    <name type="scientific">Eiseniibacteriota bacterium</name>
    <dbReference type="NCBI Taxonomy" id="2212470"/>
    <lineage>
        <taxon>Bacteria</taxon>
        <taxon>Candidatus Eiseniibacteriota</taxon>
    </lineage>
</organism>
<feature type="non-terminal residue" evidence="2">
    <location>
        <position position="390"/>
    </location>
</feature>
<sequence>MTSRPWNIGLGLALLMNAGSGVLRPARSQPQASPSVVDSTADAGEADADQPRRRLVKWNEYDGPVSTLRFGFGFLVDAATYAQDDDSKKQVSMEPDVGLRDFRLLFKGRFKTKRPLSWTVGYMYDGADESWRFRQTGIQVDVPELSGRFFLGRTKEGYSMIKVMVGYHGWTIERSPGIDAFIPILADGIKYMGYSPRTRIFTNLGLFRDNLSETEKFATYDEQFVARIGWQPILSEERQTLLHVAVMGRLAKPDEGKINIRSRPEVYLAPYFLETGKITADHANTAGFEAFYRPRNWLFGTEYNWEMLDAANGAQPTFHAGEAVVAWNITGEARPYNAPGGFFGAVSPHRTVFEGGRGAWEAVLRFTYSDFDASGFQGGKFWRLTPMVNW</sequence>
<name>A0A538T503_UNCEI</name>
<dbReference type="EMBL" id="VBOS01000070">
    <property type="protein sequence ID" value="TMQ58721.1"/>
    <property type="molecule type" value="Genomic_DNA"/>
</dbReference>
<protein>
    <recommendedName>
        <fullName evidence="4">Porin</fullName>
    </recommendedName>
</protein>
<reference evidence="2 3" key="1">
    <citation type="journal article" date="2019" name="Nat. Microbiol.">
        <title>Mediterranean grassland soil C-N compound turnover is dependent on rainfall and depth, and is mediated by genomically divergent microorganisms.</title>
        <authorList>
            <person name="Diamond S."/>
            <person name="Andeer P.F."/>
            <person name="Li Z."/>
            <person name="Crits-Christoph A."/>
            <person name="Burstein D."/>
            <person name="Anantharaman K."/>
            <person name="Lane K.R."/>
            <person name="Thomas B.C."/>
            <person name="Pan C."/>
            <person name="Northen T.R."/>
            <person name="Banfield J.F."/>
        </authorList>
    </citation>
    <scope>NUCLEOTIDE SEQUENCE [LARGE SCALE GENOMIC DNA]</scope>
    <source>
        <strain evidence="2">WS_2</strain>
    </source>
</reference>
<dbReference type="InterPro" id="IPR023614">
    <property type="entry name" value="Porin_dom_sf"/>
</dbReference>
<feature type="compositionally biased region" description="Polar residues" evidence="1">
    <location>
        <begin position="28"/>
        <end position="38"/>
    </location>
</feature>